<evidence type="ECO:0008006" key="5">
    <source>
        <dbReference type="Google" id="ProtNLM"/>
    </source>
</evidence>
<dbReference type="AlphaFoldDB" id="A0A1M4N6K6"/>
<dbReference type="GO" id="GO:0043565">
    <property type="term" value="F:sequence-specific DNA binding"/>
    <property type="evidence" value="ECO:0007669"/>
    <property type="project" value="InterPro"/>
</dbReference>
<dbReference type="InterPro" id="IPR029016">
    <property type="entry name" value="GAF-like_dom_sf"/>
</dbReference>
<dbReference type="RefSeq" id="WP_177218634.1">
    <property type="nucleotide sequence ID" value="NZ_FMJB01000065.1"/>
</dbReference>
<evidence type="ECO:0000313" key="4">
    <source>
        <dbReference type="Proteomes" id="UP000184085"/>
    </source>
</evidence>
<dbReference type="InterPro" id="IPR003018">
    <property type="entry name" value="GAF"/>
</dbReference>
<protein>
    <recommendedName>
        <fullName evidence="5">Fis family transcriptional regulator</fullName>
    </recommendedName>
</protein>
<dbReference type="EMBL" id="FMJB01000065">
    <property type="protein sequence ID" value="SCM69674.1"/>
    <property type="molecule type" value="Genomic_DNA"/>
</dbReference>
<dbReference type="Proteomes" id="UP000184085">
    <property type="component" value="Unassembled WGS sequence"/>
</dbReference>
<feature type="domain" description="DNA binding HTH" evidence="2">
    <location>
        <begin position="277"/>
        <end position="314"/>
    </location>
</feature>
<sequence>MSELHNHADRVLSVVESSSAAALSRLAASWRRSLVRHGIDPATVQGPQRLTQRELNVLVESNDSFLRSATPRVDNLYALVGQSGCAVLLTDARGIVLQHRVNDGDAEVFSDWGLWSGGNWSEEAEGTNGIGTCLAERRRVTIHRDDHFIARNTGLSCMDAPIFGPNGQLLGALDVSSARSDQTEGFNQLISAMVEQTARQIETDFFRATFPKARIIVAGDDTREGSLLAVDQDDLVVGATRLARAALDLPTEGELRPIPAVDLLGRSEESPKGFEGAERAAVMRALSRADGNVSAAAKALGIGRATMYRRMKRLGISEKSH</sequence>
<organism evidence="3 4">
    <name type="scientific">Donghicola eburneus</name>
    <dbReference type="NCBI Taxonomy" id="393278"/>
    <lineage>
        <taxon>Bacteria</taxon>
        <taxon>Pseudomonadati</taxon>
        <taxon>Pseudomonadota</taxon>
        <taxon>Alphaproteobacteria</taxon>
        <taxon>Rhodobacterales</taxon>
        <taxon>Roseobacteraceae</taxon>
        <taxon>Donghicola</taxon>
    </lineage>
</organism>
<dbReference type="Gene3D" id="3.30.450.40">
    <property type="match status" value="1"/>
</dbReference>
<dbReference type="Pfam" id="PF01590">
    <property type="entry name" value="GAF"/>
    <property type="match status" value="1"/>
</dbReference>
<evidence type="ECO:0000313" key="3">
    <source>
        <dbReference type="EMBL" id="SCM69674.1"/>
    </source>
</evidence>
<dbReference type="InterPro" id="IPR009057">
    <property type="entry name" value="Homeodomain-like_sf"/>
</dbReference>
<evidence type="ECO:0000259" key="2">
    <source>
        <dbReference type="Pfam" id="PF02954"/>
    </source>
</evidence>
<dbReference type="InterPro" id="IPR002197">
    <property type="entry name" value="HTH_Fis"/>
</dbReference>
<keyword evidence="4" id="KW-1185">Reference proteome</keyword>
<dbReference type="SUPFAM" id="SSF46689">
    <property type="entry name" value="Homeodomain-like"/>
    <property type="match status" value="1"/>
</dbReference>
<evidence type="ECO:0000259" key="1">
    <source>
        <dbReference type="Pfam" id="PF01590"/>
    </source>
</evidence>
<accession>A0A1M4N6K6</accession>
<proteinExistence type="predicted"/>
<dbReference type="SUPFAM" id="SSF55781">
    <property type="entry name" value="GAF domain-like"/>
    <property type="match status" value="1"/>
</dbReference>
<dbReference type="Pfam" id="PF02954">
    <property type="entry name" value="HTH_8"/>
    <property type="match status" value="1"/>
</dbReference>
<name>A0A1M4N6K6_9RHOB</name>
<reference evidence="4" key="1">
    <citation type="submission" date="2016-09" db="EMBL/GenBank/DDBJ databases">
        <authorList>
            <person name="Wibberg D."/>
        </authorList>
    </citation>
    <scope>NUCLEOTIDE SEQUENCE [LARGE SCALE GENOMIC DNA]</scope>
</reference>
<dbReference type="PRINTS" id="PR01590">
    <property type="entry name" value="HTHFIS"/>
</dbReference>
<dbReference type="Gene3D" id="1.10.10.60">
    <property type="entry name" value="Homeodomain-like"/>
    <property type="match status" value="1"/>
</dbReference>
<gene>
    <name evidence="3" type="ORF">KARMA_3914</name>
</gene>
<feature type="domain" description="GAF" evidence="1">
    <location>
        <begin position="73"/>
        <end position="202"/>
    </location>
</feature>